<keyword evidence="1" id="KW-0472">Membrane</keyword>
<evidence type="ECO:0000313" key="3">
    <source>
        <dbReference type="Proteomes" id="UP000327179"/>
    </source>
</evidence>
<proteinExistence type="predicted"/>
<feature type="transmembrane region" description="Helical" evidence="1">
    <location>
        <begin position="141"/>
        <end position="159"/>
    </location>
</feature>
<dbReference type="KEGG" id="plal:FXN65_18130"/>
<evidence type="ECO:0008006" key="4">
    <source>
        <dbReference type="Google" id="ProtNLM"/>
    </source>
</evidence>
<dbReference type="EMBL" id="CP043311">
    <property type="protein sequence ID" value="QEY63874.1"/>
    <property type="molecule type" value="Genomic_DNA"/>
</dbReference>
<feature type="transmembrane region" description="Helical" evidence="1">
    <location>
        <begin position="179"/>
        <end position="197"/>
    </location>
</feature>
<name>A0A5J6QN07_9GAMM</name>
<evidence type="ECO:0000256" key="1">
    <source>
        <dbReference type="SAM" id="Phobius"/>
    </source>
</evidence>
<protein>
    <recommendedName>
        <fullName evidence="4">DUF2269 family protein</fullName>
    </recommendedName>
</protein>
<dbReference type="AlphaFoldDB" id="A0A5J6QN07"/>
<keyword evidence="1" id="KW-0812">Transmembrane</keyword>
<dbReference type="RefSeq" id="WP_151134972.1">
    <property type="nucleotide sequence ID" value="NZ_CP043311.1"/>
</dbReference>
<evidence type="ECO:0000313" key="2">
    <source>
        <dbReference type="EMBL" id="QEY63874.1"/>
    </source>
</evidence>
<accession>A0A5J6QN07</accession>
<feature type="transmembrane region" description="Helical" evidence="1">
    <location>
        <begin position="71"/>
        <end position="88"/>
    </location>
</feature>
<feature type="transmembrane region" description="Helical" evidence="1">
    <location>
        <begin position="108"/>
        <end position="129"/>
    </location>
</feature>
<dbReference type="Proteomes" id="UP000327179">
    <property type="component" value="Chromosome"/>
</dbReference>
<keyword evidence="3" id="KW-1185">Reference proteome</keyword>
<reference evidence="2 3" key="1">
    <citation type="submission" date="2019-08" db="EMBL/GenBank/DDBJ databases">
        <title>Whole-genome Sequencing of e-waste polymer degrading bacterium Pseudomonas sp. strain PE08.</title>
        <authorList>
            <person name="Kirdat K."/>
            <person name="Debbarma P."/>
            <person name="Narawade N."/>
            <person name="Suyal D."/>
            <person name="Thorat V."/>
            <person name="Shouche Y."/>
            <person name="Goel R."/>
            <person name="Yadav A."/>
        </authorList>
    </citation>
    <scope>NUCLEOTIDE SEQUENCE [LARGE SCALE GENOMIC DNA]</scope>
    <source>
        <strain evidence="2 3">PE08</strain>
    </source>
</reference>
<feature type="transmembrane region" description="Helical" evidence="1">
    <location>
        <begin position="20"/>
        <end position="40"/>
    </location>
</feature>
<gene>
    <name evidence="2" type="ORF">FXN65_18130</name>
</gene>
<organism evidence="2 3">
    <name type="scientific">Metapseudomonas lalkuanensis</name>
    <dbReference type="NCBI Taxonomy" id="2604832"/>
    <lineage>
        <taxon>Bacteria</taxon>
        <taxon>Pseudomonadati</taxon>
        <taxon>Pseudomonadota</taxon>
        <taxon>Gammaproteobacteria</taxon>
        <taxon>Pseudomonadales</taxon>
        <taxon>Pseudomonadaceae</taxon>
        <taxon>Metapseudomonas</taxon>
    </lineage>
</organism>
<keyword evidence="1" id="KW-1133">Transmembrane helix</keyword>
<sequence length="219" mass="23940">MELYHLITSLFKQEATMELMRMGVVYAHLIACCVAIGLVLTSDIAMIKQMISGEDDAAHSDKTHLDTLKKTVLLALAALWVTGIGIILMDYSVKGAVYFLNPKLQAKILVVTLLTVNGFLLHSAVLPAIKKAGSLVRMETNARTLAVFSGVVSGVSWFYGAMLGIARPLSWKYSLGEIMFAYPLFICLGFVAMTLLVKWASNRAENLTPTRVNPALASW</sequence>